<keyword evidence="2" id="KW-1133">Transmembrane helix</keyword>
<name>A0A317D4D5_9ACTN</name>
<evidence type="ECO:0000256" key="1">
    <source>
        <dbReference type="SAM" id="MobiDB-lite"/>
    </source>
</evidence>
<keyword evidence="2" id="KW-0472">Membrane</keyword>
<organism evidence="3 4">
    <name type="scientific">Micromonospora acroterricola</name>
    <dbReference type="NCBI Taxonomy" id="2202421"/>
    <lineage>
        <taxon>Bacteria</taxon>
        <taxon>Bacillati</taxon>
        <taxon>Actinomycetota</taxon>
        <taxon>Actinomycetes</taxon>
        <taxon>Micromonosporales</taxon>
        <taxon>Micromonosporaceae</taxon>
        <taxon>Micromonospora</taxon>
    </lineage>
</organism>
<evidence type="ECO:0000313" key="3">
    <source>
        <dbReference type="EMBL" id="PWR09579.1"/>
    </source>
</evidence>
<evidence type="ECO:0000313" key="4">
    <source>
        <dbReference type="Proteomes" id="UP000245410"/>
    </source>
</evidence>
<dbReference type="RefSeq" id="WP_109817428.1">
    <property type="nucleotide sequence ID" value="NZ_QGKR01000177.1"/>
</dbReference>
<feature type="region of interest" description="Disordered" evidence="1">
    <location>
        <begin position="200"/>
        <end position="225"/>
    </location>
</feature>
<feature type="transmembrane region" description="Helical" evidence="2">
    <location>
        <begin position="21"/>
        <end position="45"/>
    </location>
</feature>
<reference evidence="3 4" key="1">
    <citation type="submission" date="2018-05" db="EMBL/GenBank/DDBJ databases">
        <title>Micromonospora atacamensis sp. nov., a novel actinobacteria isolated from high altitude Atacama Desert soil.</title>
        <authorList>
            <person name="Carro L."/>
            <person name="Golinska P."/>
            <person name="Klenk H.-P."/>
            <person name="Goodfellow M."/>
        </authorList>
    </citation>
    <scope>NUCLEOTIDE SEQUENCE [LARGE SCALE GENOMIC DNA]</scope>
    <source>
        <strain evidence="3 4">5R2A7</strain>
    </source>
</reference>
<keyword evidence="4" id="KW-1185">Reference proteome</keyword>
<evidence type="ECO:0000256" key="2">
    <source>
        <dbReference type="SAM" id="Phobius"/>
    </source>
</evidence>
<keyword evidence="2" id="KW-0812">Transmembrane</keyword>
<dbReference type="Proteomes" id="UP000245410">
    <property type="component" value="Unassembled WGS sequence"/>
</dbReference>
<dbReference type="EMBL" id="QGKR01000177">
    <property type="protein sequence ID" value="PWR09579.1"/>
    <property type="molecule type" value="Genomic_DNA"/>
</dbReference>
<dbReference type="OrthoDB" id="3690795at2"/>
<accession>A0A317D4D5</accession>
<comment type="caution">
    <text evidence="3">The sequence shown here is derived from an EMBL/GenBank/DDBJ whole genome shotgun (WGS) entry which is preliminary data.</text>
</comment>
<proteinExistence type="predicted"/>
<gene>
    <name evidence="3" type="ORF">DKT68_11600</name>
</gene>
<sequence length="225" mass="23070">MSRRTGKPSYLLPTRDSRRSRIVRLAAVVTGVGLAAALLGGAVGYTAGRPDPVDSSIADMREAEAQRDTQQIAELTGTARRLSGQISPVLTALQADTSTSGQAGPEQARQWQQTVRQAAQPLADPPSGTTATNVARGGLRVALDQAALAVDTYLVAVTGPAAQRAALTQLAARQAAQAVGTWSVAATQLDQINIDAGHGHQHVHLDTGTGGGAFAPDHAEEGTGG</sequence>
<protein>
    <submittedName>
        <fullName evidence="3">Uncharacterized protein</fullName>
    </submittedName>
</protein>
<dbReference type="AlphaFoldDB" id="A0A317D4D5"/>